<evidence type="ECO:0000256" key="3">
    <source>
        <dbReference type="ARBA" id="ARBA00023015"/>
    </source>
</evidence>
<evidence type="ECO:0000256" key="4">
    <source>
        <dbReference type="ARBA" id="ARBA00023125"/>
    </source>
</evidence>
<dbReference type="Pfam" id="PF00249">
    <property type="entry name" value="Myb_DNA-binding"/>
    <property type="match status" value="2"/>
</dbReference>
<protein>
    <submittedName>
        <fullName evidence="11">Os12g0572000 protein</fullName>
    </submittedName>
</protein>
<keyword evidence="5" id="KW-0804">Transcription</keyword>
<evidence type="ECO:0000256" key="8">
    <source>
        <dbReference type="SAM" id="Phobius"/>
    </source>
</evidence>
<name>A0A0P0YCP8_ORYSJ</name>
<dbReference type="SUPFAM" id="SSF46689">
    <property type="entry name" value="Homeodomain-like"/>
    <property type="match status" value="1"/>
</dbReference>
<evidence type="ECO:0000256" key="7">
    <source>
        <dbReference type="SAM" id="MobiDB-lite"/>
    </source>
</evidence>
<reference evidence="11 12" key="3">
    <citation type="journal article" date="2013" name="Rice">
        <title>Improvement of the Oryza sativa Nipponbare reference genome using next generation sequence and optical map data.</title>
        <authorList>
            <person name="Kawahara Y."/>
            <person name="de la Bastide M."/>
            <person name="Hamilton J.P."/>
            <person name="Kanamori H."/>
            <person name="McCombie W.R."/>
            <person name="Ouyang S."/>
            <person name="Schwartz D.C."/>
            <person name="Tanaka T."/>
            <person name="Wu J."/>
            <person name="Zhou S."/>
            <person name="Childs K.L."/>
            <person name="Davidson R.M."/>
            <person name="Lin H."/>
            <person name="Quesada-Ocampo L."/>
            <person name="Vaillancourt B."/>
            <person name="Sakai H."/>
            <person name="Lee S.S."/>
            <person name="Kim J."/>
            <person name="Numa H."/>
            <person name="Itoh T."/>
            <person name="Buell C.R."/>
            <person name="Matsumoto T."/>
        </authorList>
    </citation>
    <scope>NUCLEOTIDE SEQUENCE [LARGE SCALE GENOMIC DNA]</scope>
    <source>
        <strain evidence="12">cv. Nipponbare</strain>
    </source>
</reference>
<dbReference type="Gene3D" id="1.10.10.60">
    <property type="entry name" value="Homeodomain-like"/>
    <property type="match status" value="2"/>
</dbReference>
<dbReference type="GO" id="GO:0005634">
    <property type="term" value="C:nucleus"/>
    <property type="evidence" value="ECO:0007669"/>
    <property type="project" value="UniProtKB-SubCell"/>
</dbReference>
<evidence type="ECO:0000259" key="10">
    <source>
        <dbReference type="PROSITE" id="PS51294"/>
    </source>
</evidence>
<keyword evidence="3" id="KW-0805">Transcription regulation</keyword>
<reference evidence="12" key="1">
    <citation type="journal article" date="2005" name="Nature">
        <title>The map-based sequence of the rice genome.</title>
        <authorList>
            <consortium name="International rice genome sequencing project (IRGSP)"/>
            <person name="Matsumoto T."/>
            <person name="Wu J."/>
            <person name="Kanamori H."/>
            <person name="Katayose Y."/>
            <person name="Fujisawa M."/>
            <person name="Namiki N."/>
            <person name="Mizuno H."/>
            <person name="Yamamoto K."/>
            <person name="Antonio B.A."/>
            <person name="Baba T."/>
            <person name="Sakata K."/>
            <person name="Nagamura Y."/>
            <person name="Aoki H."/>
            <person name="Arikawa K."/>
            <person name="Arita K."/>
            <person name="Bito T."/>
            <person name="Chiden Y."/>
            <person name="Fujitsuka N."/>
            <person name="Fukunaka R."/>
            <person name="Hamada M."/>
            <person name="Harada C."/>
            <person name="Hayashi A."/>
            <person name="Hijishita S."/>
            <person name="Honda M."/>
            <person name="Hosokawa S."/>
            <person name="Ichikawa Y."/>
            <person name="Idonuma A."/>
            <person name="Iijima M."/>
            <person name="Ikeda M."/>
            <person name="Ikeno M."/>
            <person name="Ito K."/>
            <person name="Ito S."/>
            <person name="Ito T."/>
            <person name="Ito Y."/>
            <person name="Ito Y."/>
            <person name="Iwabuchi A."/>
            <person name="Kamiya K."/>
            <person name="Karasawa W."/>
            <person name="Kurita K."/>
            <person name="Katagiri S."/>
            <person name="Kikuta A."/>
            <person name="Kobayashi H."/>
            <person name="Kobayashi N."/>
            <person name="Machita K."/>
            <person name="Maehara T."/>
            <person name="Masukawa M."/>
            <person name="Mizubayashi T."/>
            <person name="Mukai Y."/>
            <person name="Nagasaki H."/>
            <person name="Nagata Y."/>
            <person name="Naito S."/>
            <person name="Nakashima M."/>
            <person name="Nakama Y."/>
            <person name="Nakamichi Y."/>
            <person name="Nakamura M."/>
            <person name="Meguro A."/>
            <person name="Negishi M."/>
            <person name="Ohta I."/>
            <person name="Ohta T."/>
            <person name="Okamoto M."/>
            <person name="Ono N."/>
            <person name="Saji S."/>
            <person name="Sakaguchi M."/>
            <person name="Sakai K."/>
            <person name="Shibata M."/>
            <person name="Shimokawa T."/>
            <person name="Song J."/>
            <person name="Takazaki Y."/>
            <person name="Terasawa K."/>
            <person name="Tsugane M."/>
            <person name="Tsuji K."/>
            <person name="Ueda S."/>
            <person name="Waki K."/>
            <person name="Yamagata H."/>
            <person name="Yamamoto M."/>
            <person name="Yamamoto S."/>
            <person name="Yamane H."/>
            <person name="Yoshiki S."/>
            <person name="Yoshihara R."/>
            <person name="Yukawa K."/>
            <person name="Zhong H."/>
            <person name="Yano M."/>
            <person name="Yuan Q."/>
            <person name="Ouyang S."/>
            <person name="Liu J."/>
            <person name="Jones K.M."/>
            <person name="Gansberger K."/>
            <person name="Moffat K."/>
            <person name="Hill J."/>
            <person name="Bera J."/>
            <person name="Fadrosh D."/>
            <person name="Jin S."/>
            <person name="Johri S."/>
            <person name="Kim M."/>
            <person name="Overton L."/>
            <person name="Reardon M."/>
            <person name="Tsitrin T."/>
            <person name="Vuong H."/>
            <person name="Weaver B."/>
            <person name="Ciecko A."/>
            <person name="Tallon L."/>
            <person name="Jackson J."/>
            <person name="Pai G."/>
            <person name="Aken S.V."/>
            <person name="Utterback T."/>
            <person name="Reidmuller S."/>
            <person name="Feldblyum T."/>
            <person name="Hsiao J."/>
            <person name="Zismann V."/>
            <person name="Iobst S."/>
            <person name="de Vazeille A.R."/>
            <person name="Buell C.R."/>
            <person name="Ying K."/>
            <person name="Li Y."/>
            <person name="Lu T."/>
            <person name="Huang Y."/>
            <person name="Zhao Q."/>
            <person name="Feng Q."/>
            <person name="Zhang L."/>
            <person name="Zhu J."/>
            <person name="Weng Q."/>
            <person name="Mu J."/>
            <person name="Lu Y."/>
            <person name="Fan D."/>
            <person name="Liu Y."/>
            <person name="Guan J."/>
            <person name="Zhang Y."/>
            <person name="Yu S."/>
            <person name="Liu X."/>
            <person name="Zhang Y."/>
            <person name="Hong G."/>
            <person name="Han B."/>
            <person name="Choisne N."/>
            <person name="Demange N."/>
            <person name="Orjeda G."/>
            <person name="Samain S."/>
            <person name="Cattolico L."/>
            <person name="Pelletier E."/>
            <person name="Couloux A."/>
            <person name="Segurens B."/>
            <person name="Wincker P."/>
            <person name="D'Hont A."/>
            <person name="Scarpelli C."/>
            <person name="Weissenbach J."/>
            <person name="Salanoubat M."/>
            <person name="Quetier F."/>
            <person name="Yu Y."/>
            <person name="Kim H.R."/>
            <person name="Rambo T."/>
            <person name="Currie J."/>
            <person name="Collura K."/>
            <person name="Luo M."/>
            <person name="Yang T."/>
            <person name="Ammiraju J.S.S."/>
            <person name="Engler F."/>
            <person name="Soderlund C."/>
            <person name="Wing R.A."/>
            <person name="Palmer L.E."/>
            <person name="de la Bastide M."/>
            <person name="Spiegel L."/>
            <person name="Nascimento L."/>
            <person name="Zutavern T."/>
            <person name="O'Shaughnessy A."/>
            <person name="Dike S."/>
            <person name="Dedhia N."/>
            <person name="Preston R."/>
            <person name="Balija V."/>
            <person name="McCombie W.R."/>
            <person name="Chow T."/>
            <person name="Chen H."/>
            <person name="Chung M."/>
            <person name="Chen C."/>
            <person name="Shaw J."/>
            <person name="Wu H."/>
            <person name="Hsiao K."/>
            <person name="Chao Y."/>
            <person name="Chu M."/>
            <person name="Cheng C."/>
            <person name="Hour A."/>
            <person name="Lee P."/>
            <person name="Lin S."/>
            <person name="Lin Y."/>
            <person name="Liou J."/>
            <person name="Liu S."/>
            <person name="Hsing Y."/>
            <person name="Raghuvanshi S."/>
            <person name="Mohanty A."/>
            <person name="Bharti A.K."/>
            <person name="Gaur A."/>
            <person name="Gupta V."/>
            <person name="Kumar D."/>
            <person name="Ravi V."/>
            <person name="Vij S."/>
            <person name="Kapur A."/>
            <person name="Khurana P."/>
            <person name="Khurana P."/>
            <person name="Khurana J.P."/>
            <person name="Tyagi A.K."/>
            <person name="Gaikwad K."/>
            <person name="Singh A."/>
            <person name="Dalal V."/>
            <person name="Srivastava S."/>
            <person name="Dixit A."/>
            <person name="Pal A.K."/>
            <person name="Ghazi I.A."/>
            <person name="Yadav M."/>
            <person name="Pandit A."/>
            <person name="Bhargava A."/>
            <person name="Sureshbabu K."/>
            <person name="Batra K."/>
            <person name="Sharma T.R."/>
            <person name="Mohapatra T."/>
            <person name="Singh N.K."/>
            <person name="Messing J."/>
            <person name="Nelson A.B."/>
            <person name="Fuks G."/>
            <person name="Kavchok S."/>
            <person name="Keizer G."/>
            <person name="Linton E."/>
            <person name="Llaca V."/>
            <person name="Song R."/>
            <person name="Tanyolac B."/>
            <person name="Young S."/>
            <person name="Ho-Il K."/>
            <person name="Hahn J.H."/>
            <person name="Sangsakoo G."/>
            <person name="Vanavichit A."/>
            <person name="de Mattos Luiz.A.T."/>
            <person name="Zimmer P.D."/>
            <person name="Malone G."/>
            <person name="Dellagostin O."/>
            <person name="de Oliveira A.C."/>
            <person name="Bevan M."/>
            <person name="Bancroft I."/>
            <person name="Minx P."/>
            <person name="Cordum H."/>
            <person name="Wilson R."/>
            <person name="Cheng Z."/>
            <person name="Jin W."/>
            <person name="Jiang J."/>
            <person name="Leong S.A."/>
            <person name="Iwama H."/>
            <person name="Gojobori T."/>
            <person name="Itoh T."/>
            <person name="Niimura Y."/>
            <person name="Fujii Y."/>
            <person name="Habara T."/>
            <person name="Sakai H."/>
            <person name="Sato Y."/>
            <person name="Wilson G."/>
            <person name="Kumar K."/>
            <person name="McCouch S."/>
            <person name="Juretic N."/>
            <person name="Hoen D."/>
            <person name="Wright S."/>
            <person name="Bruskiewich R."/>
            <person name="Bureau T."/>
            <person name="Miyao A."/>
            <person name="Hirochika H."/>
            <person name="Nishikawa T."/>
            <person name="Kadowaki K."/>
            <person name="Sugiura M."/>
            <person name="Burr B."/>
            <person name="Sasaki T."/>
        </authorList>
    </citation>
    <scope>NUCLEOTIDE SEQUENCE [LARGE SCALE GENOMIC DNA]</scope>
    <source>
        <strain evidence="12">cv. Nipponbare</strain>
    </source>
</reference>
<keyword evidence="12" id="KW-1185">Reference proteome</keyword>
<keyword evidence="8" id="KW-0472">Membrane</keyword>
<dbReference type="PANTHER" id="PTHR47214">
    <property type="entry name" value="PROTEIN ROUGH SHEATH 2 HOMOLOG"/>
    <property type="match status" value="1"/>
</dbReference>
<dbReference type="GO" id="GO:0003677">
    <property type="term" value="F:DNA binding"/>
    <property type="evidence" value="ECO:0007669"/>
    <property type="project" value="UniProtKB-KW"/>
</dbReference>
<dbReference type="Proteomes" id="UP000059680">
    <property type="component" value="Chromosome 12"/>
</dbReference>
<feature type="compositionally biased region" description="Basic residues" evidence="7">
    <location>
        <begin position="352"/>
        <end position="366"/>
    </location>
</feature>
<keyword evidence="6" id="KW-0539">Nucleus</keyword>
<evidence type="ECO:0000313" key="12">
    <source>
        <dbReference type="Proteomes" id="UP000059680"/>
    </source>
</evidence>
<sequence>MQPPPMRERQRWRPEEDAILLAYVRQYGPREWSLVSQRMNRPLHRDAKSCLERWKNYLRPGIKKGSLTDDEQRLVIRLQAKHGNKWKKIAAEVPGRTAKRLGKWWEVFKEKQQRELRDRDRRRLPPPLDGDERGCAGGRYDWLLEDFADKLVNDHHRRMMAAPILPPWMSSSPSSSSSPSVTLSLASAAVAPAPAAPPPTWGGVNGVKWGISSSHSSSLTHYHRLDLLFYVSSLDSHLLLQGDGGRAEGVGGAQEGGGVEDEEGGDAAGDGEGVPAAGGDGGVRGEDEGAEGGAGSCGGAGGGGVPGEDGRPPPRRGGQGAEDGGAVGGQARPPRQVPRPGRRLPPLAARRDQRRRRRRPRRRPVSRRTVALHACVVGHLAFLLLLLVSFLQLLEFTSL</sequence>
<organism evidence="11 12">
    <name type="scientific">Oryza sativa subsp. japonica</name>
    <name type="common">Rice</name>
    <dbReference type="NCBI Taxonomy" id="39947"/>
    <lineage>
        <taxon>Eukaryota</taxon>
        <taxon>Viridiplantae</taxon>
        <taxon>Streptophyta</taxon>
        <taxon>Embryophyta</taxon>
        <taxon>Tracheophyta</taxon>
        <taxon>Spermatophyta</taxon>
        <taxon>Magnoliopsida</taxon>
        <taxon>Liliopsida</taxon>
        <taxon>Poales</taxon>
        <taxon>Poaceae</taxon>
        <taxon>BOP clade</taxon>
        <taxon>Oryzoideae</taxon>
        <taxon>Oryzeae</taxon>
        <taxon>Oryzinae</taxon>
        <taxon>Oryza</taxon>
        <taxon>Oryza sativa</taxon>
    </lineage>
</organism>
<evidence type="ECO:0000256" key="1">
    <source>
        <dbReference type="ARBA" id="ARBA00004123"/>
    </source>
</evidence>
<dbReference type="SMART" id="SM00717">
    <property type="entry name" value="SANT"/>
    <property type="match status" value="2"/>
</dbReference>
<gene>
    <name evidence="11" type="ordered locus">Os12g0572000</name>
    <name evidence="11" type="ORF">OSNPB_120572000</name>
</gene>
<evidence type="ECO:0000313" key="11">
    <source>
        <dbReference type="EMBL" id="BAT17747.1"/>
    </source>
</evidence>
<feature type="domain" description="HTH myb-type" evidence="10">
    <location>
        <begin position="5"/>
        <end position="58"/>
    </location>
</feature>
<dbReference type="FunFam" id="1.10.10.60:FF:000449">
    <property type="entry name" value="MYB-related transcription factor"/>
    <property type="match status" value="1"/>
</dbReference>
<keyword evidence="4" id="KW-0238">DNA-binding</keyword>
<dbReference type="PROSITE" id="PS50090">
    <property type="entry name" value="MYB_LIKE"/>
    <property type="match status" value="2"/>
</dbReference>
<comment type="subcellular location">
    <subcellularLocation>
        <location evidence="1">Nucleus</location>
    </subcellularLocation>
</comment>
<dbReference type="EMBL" id="AP014968">
    <property type="protein sequence ID" value="BAT17747.1"/>
    <property type="molecule type" value="Genomic_DNA"/>
</dbReference>
<accession>A0A0P0YCP8</accession>
<feature type="domain" description="Myb-like" evidence="9">
    <location>
        <begin position="59"/>
        <end position="109"/>
    </location>
</feature>
<dbReference type="GO" id="GO:0006355">
    <property type="term" value="P:regulation of DNA-templated transcription"/>
    <property type="evidence" value="ECO:0007669"/>
    <property type="project" value="UniProtKB-ARBA"/>
</dbReference>
<dbReference type="OMA" id="THYHRLD"/>
<evidence type="ECO:0000256" key="2">
    <source>
        <dbReference type="ARBA" id="ARBA00022737"/>
    </source>
</evidence>
<dbReference type="AlphaFoldDB" id="A0A0P0YCP8"/>
<feature type="domain" description="HTH myb-type" evidence="10">
    <location>
        <begin position="59"/>
        <end position="113"/>
    </location>
</feature>
<dbReference type="InterPro" id="IPR017930">
    <property type="entry name" value="Myb_dom"/>
</dbReference>
<evidence type="ECO:0000256" key="6">
    <source>
        <dbReference type="ARBA" id="ARBA00023242"/>
    </source>
</evidence>
<feature type="region of interest" description="Disordered" evidence="7">
    <location>
        <begin position="246"/>
        <end position="366"/>
    </location>
</feature>
<keyword evidence="2" id="KW-0677">Repeat</keyword>
<dbReference type="PANTHER" id="PTHR47214:SF3">
    <property type="entry name" value="TRANSCRIPTION FACTOR AS1"/>
    <property type="match status" value="1"/>
</dbReference>
<feature type="compositionally biased region" description="Gly residues" evidence="7">
    <location>
        <begin position="317"/>
        <end position="328"/>
    </location>
</feature>
<feature type="transmembrane region" description="Helical" evidence="8">
    <location>
        <begin position="370"/>
        <end position="394"/>
    </location>
</feature>
<dbReference type="PROSITE" id="PS51294">
    <property type="entry name" value="HTH_MYB"/>
    <property type="match status" value="2"/>
</dbReference>
<reference evidence="11 12" key="2">
    <citation type="journal article" date="2013" name="Plant Cell Physiol.">
        <title>Rice Annotation Project Database (RAP-DB): an integrative and interactive database for rice genomics.</title>
        <authorList>
            <person name="Sakai H."/>
            <person name="Lee S.S."/>
            <person name="Tanaka T."/>
            <person name="Numa H."/>
            <person name="Kim J."/>
            <person name="Kawahara Y."/>
            <person name="Wakimoto H."/>
            <person name="Yang C.C."/>
            <person name="Iwamoto M."/>
            <person name="Abe T."/>
            <person name="Yamada Y."/>
            <person name="Muto A."/>
            <person name="Inokuchi H."/>
            <person name="Ikemura T."/>
            <person name="Matsumoto T."/>
            <person name="Sasaki T."/>
            <person name="Itoh T."/>
        </authorList>
    </citation>
    <scope>NUCLEOTIDE SEQUENCE [LARGE SCALE GENOMIC DNA]</scope>
    <source>
        <strain evidence="12">cv. Nipponbare</strain>
    </source>
</reference>
<feature type="compositionally biased region" description="Gly residues" evidence="7">
    <location>
        <begin position="246"/>
        <end position="257"/>
    </location>
</feature>
<evidence type="ECO:0000259" key="9">
    <source>
        <dbReference type="PROSITE" id="PS50090"/>
    </source>
</evidence>
<dbReference type="InterPro" id="IPR052844">
    <property type="entry name" value="Leaf_Dev_Regulator"/>
</dbReference>
<feature type="compositionally biased region" description="Gly residues" evidence="7">
    <location>
        <begin position="291"/>
        <end position="307"/>
    </location>
</feature>
<proteinExistence type="predicted"/>
<feature type="domain" description="Myb-like" evidence="9">
    <location>
        <begin position="4"/>
        <end position="58"/>
    </location>
</feature>
<keyword evidence="8" id="KW-0812">Transmembrane</keyword>
<dbReference type="CDD" id="cd00167">
    <property type="entry name" value="SANT"/>
    <property type="match status" value="2"/>
</dbReference>
<dbReference type="InterPro" id="IPR001005">
    <property type="entry name" value="SANT/Myb"/>
</dbReference>
<evidence type="ECO:0000256" key="5">
    <source>
        <dbReference type="ARBA" id="ARBA00023163"/>
    </source>
</evidence>
<dbReference type="InterPro" id="IPR009057">
    <property type="entry name" value="Homeodomain-like_sf"/>
</dbReference>
<feature type="compositionally biased region" description="Gly residues" evidence="7">
    <location>
        <begin position="266"/>
        <end position="282"/>
    </location>
</feature>
<keyword evidence="8" id="KW-1133">Transmembrane helix</keyword>